<dbReference type="PANTHER" id="PTHR43711:SF1">
    <property type="entry name" value="HISTIDINE KINASE 1"/>
    <property type="match status" value="1"/>
</dbReference>
<dbReference type="AlphaFoldDB" id="A0A919BAF1"/>
<dbReference type="SMART" id="SM00304">
    <property type="entry name" value="HAMP"/>
    <property type="match status" value="1"/>
</dbReference>
<dbReference type="PRINTS" id="PR00344">
    <property type="entry name" value="BCTRLSENSOR"/>
</dbReference>
<dbReference type="InterPro" id="IPR050736">
    <property type="entry name" value="Sensor_HK_Regulatory"/>
</dbReference>
<dbReference type="CDD" id="cd00075">
    <property type="entry name" value="HATPase"/>
    <property type="match status" value="1"/>
</dbReference>
<dbReference type="Gene3D" id="6.10.340.10">
    <property type="match status" value="1"/>
</dbReference>
<protein>
    <recommendedName>
        <fullName evidence="3">histidine kinase</fullName>
        <ecNumber evidence="3">2.7.13.3</ecNumber>
    </recommendedName>
</protein>
<dbReference type="CDD" id="cd06225">
    <property type="entry name" value="HAMP"/>
    <property type="match status" value="1"/>
</dbReference>
<comment type="caution">
    <text evidence="12">The sequence shown here is derived from an EMBL/GenBank/DDBJ whole genome shotgun (WGS) entry which is preliminary data.</text>
</comment>
<dbReference type="SUPFAM" id="SSF47384">
    <property type="entry name" value="Homodimeric domain of signal transducing histidine kinase"/>
    <property type="match status" value="1"/>
</dbReference>
<reference evidence="12" key="1">
    <citation type="journal article" date="2014" name="Int. J. Syst. Evol. Microbiol.">
        <title>Complete genome sequence of Corynebacterium casei LMG S-19264T (=DSM 44701T), isolated from a smear-ripened cheese.</title>
        <authorList>
            <consortium name="US DOE Joint Genome Institute (JGI-PGF)"/>
            <person name="Walter F."/>
            <person name="Albersmeier A."/>
            <person name="Kalinowski J."/>
            <person name="Ruckert C."/>
        </authorList>
    </citation>
    <scope>NUCLEOTIDE SEQUENCE</scope>
    <source>
        <strain evidence="12">KCTC 42731</strain>
    </source>
</reference>
<dbReference type="Gene3D" id="3.30.565.10">
    <property type="entry name" value="Histidine kinase-like ATPase, C-terminal domain"/>
    <property type="match status" value="1"/>
</dbReference>
<dbReference type="GO" id="GO:0016020">
    <property type="term" value="C:membrane"/>
    <property type="evidence" value="ECO:0007669"/>
    <property type="project" value="UniProtKB-SubCell"/>
</dbReference>
<dbReference type="InterPro" id="IPR005467">
    <property type="entry name" value="His_kinase_dom"/>
</dbReference>
<gene>
    <name evidence="12" type="primary">yfhK</name>
    <name evidence="12" type="ORF">GCM10017161_02360</name>
</gene>
<comment type="subcellular location">
    <subcellularLocation>
        <location evidence="2">Membrane</location>
    </subcellularLocation>
</comment>
<keyword evidence="5" id="KW-0808">Transferase</keyword>
<dbReference type="PANTHER" id="PTHR43711">
    <property type="entry name" value="TWO-COMPONENT HISTIDINE KINASE"/>
    <property type="match status" value="1"/>
</dbReference>
<reference evidence="12" key="2">
    <citation type="submission" date="2020-09" db="EMBL/GenBank/DDBJ databases">
        <authorList>
            <person name="Sun Q."/>
            <person name="Kim S."/>
        </authorList>
    </citation>
    <scope>NUCLEOTIDE SEQUENCE</scope>
    <source>
        <strain evidence="12">KCTC 42731</strain>
    </source>
</reference>
<accession>A0A919BAF1</accession>
<dbReference type="Proteomes" id="UP000623842">
    <property type="component" value="Unassembled WGS sequence"/>
</dbReference>
<dbReference type="RefSeq" id="WP_189766891.1">
    <property type="nucleotide sequence ID" value="NZ_BNCK01000001.1"/>
</dbReference>
<feature type="domain" description="Histidine kinase" evidence="10">
    <location>
        <begin position="266"/>
        <end position="484"/>
    </location>
</feature>
<dbReference type="InterPro" id="IPR003594">
    <property type="entry name" value="HATPase_dom"/>
</dbReference>
<dbReference type="GO" id="GO:0000155">
    <property type="term" value="F:phosphorelay sensor kinase activity"/>
    <property type="evidence" value="ECO:0007669"/>
    <property type="project" value="InterPro"/>
</dbReference>
<dbReference type="SMART" id="SM00388">
    <property type="entry name" value="HisKA"/>
    <property type="match status" value="1"/>
</dbReference>
<comment type="catalytic activity">
    <reaction evidence="1">
        <text>ATP + protein L-histidine = ADP + protein N-phospho-L-histidine.</text>
        <dbReference type="EC" id="2.7.13.3"/>
    </reaction>
</comment>
<evidence type="ECO:0000256" key="9">
    <source>
        <dbReference type="SAM" id="Phobius"/>
    </source>
</evidence>
<dbReference type="CDD" id="cd00082">
    <property type="entry name" value="HisKA"/>
    <property type="match status" value="1"/>
</dbReference>
<feature type="transmembrane region" description="Helical" evidence="9">
    <location>
        <begin position="187"/>
        <end position="209"/>
    </location>
</feature>
<dbReference type="SUPFAM" id="SSF55874">
    <property type="entry name" value="ATPase domain of HSP90 chaperone/DNA topoisomerase II/histidine kinase"/>
    <property type="match status" value="1"/>
</dbReference>
<feature type="transmembrane region" description="Helical" evidence="9">
    <location>
        <begin position="21"/>
        <end position="41"/>
    </location>
</feature>
<keyword evidence="9" id="KW-0472">Membrane</keyword>
<evidence type="ECO:0000256" key="8">
    <source>
        <dbReference type="SAM" id="Coils"/>
    </source>
</evidence>
<keyword evidence="8" id="KW-0175">Coiled coil</keyword>
<dbReference type="PROSITE" id="PS50109">
    <property type="entry name" value="HIS_KIN"/>
    <property type="match status" value="1"/>
</dbReference>
<dbReference type="Pfam" id="PF00672">
    <property type="entry name" value="HAMP"/>
    <property type="match status" value="1"/>
</dbReference>
<keyword evidence="7" id="KW-0902">Two-component regulatory system</keyword>
<keyword evidence="6 12" id="KW-0418">Kinase</keyword>
<dbReference type="InterPro" id="IPR003660">
    <property type="entry name" value="HAMP_dom"/>
</dbReference>
<feature type="domain" description="HAMP" evidence="11">
    <location>
        <begin position="206"/>
        <end position="258"/>
    </location>
</feature>
<proteinExistence type="predicted"/>
<organism evidence="12 13">
    <name type="scientific">Thalassotalea marina</name>
    <dbReference type="NCBI Taxonomy" id="1673741"/>
    <lineage>
        <taxon>Bacteria</taxon>
        <taxon>Pseudomonadati</taxon>
        <taxon>Pseudomonadota</taxon>
        <taxon>Gammaproteobacteria</taxon>
        <taxon>Alteromonadales</taxon>
        <taxon>Colwelliaceae</taxon>
        <taxon>Thalassotalea</taxon>
    </lineage>
</organism>
<feature type="coiled-coil region" evidence="8">
    <location>
        <begin position="147"/>
        <end position="174"/>
    </location>
</feature>
<keyword evidence="13" id="KW-1185">Reference proteome</keyword>
<evidence type="ECO:0000256" key="1">
    <source>
        <dbReference type="ARBA" id="ARBA00000085"/>
    </source>
</evidence>
<keyword evidence="4" id="KW-0597">Phosphoprotein</keyword>
<name>A0A919BAF1_9GAMM</name>
<dbReference type="EMBL" id="BNCK01000001">
    <property type="protein sequence ID" value="GHF78799.1"/>
    <property type="molecule type" value="Genomic_DNA"/>
</dbReference>
<evidence type="ECO:0000256" key="2">
    <source>
        <dbReference type="ARBA" id="ARBA00004370"/>
    </source>
</evidence>
<dbReference type="Pfam" id="PF02518">
    <property type="entry name" value="HATPase_c"/>
    <property type="match status" value="1"/>
</dbReference>
<keyword evidence="9" id="KW-1133">Transmembrane helix</keyword>
<dbReference type="PROSITE" id="PS50885">
    <property type="entry name" value="HAMP"/>
    <property type="match status" value="1"/>
</dbReference>
<evidence type="ECO:0000256" key="6">
    <source>
        <dbReference type="ARBA" id="ARBA00022777"/>
    </source>
</evidence>
<evidence type="ECO:0000313" key="13">
    <source>
        <dbReference type="Proteomes" id="UP000623842"/>
    </source>
</evidence>
<evidence type="ECO:0000256" key="4">
    <source>
        <dbReference type="ARBA" id="ARBA00022553"/>
    </source>
</evidence>
<dbReference type="EC" id="2.7.13.3" evidence="3"/>
<evidence type="ECO:0000259" key="11">
    <source>
        <dbReference type="PROSITE" id="PS50885"/>
    </source>
</evidence>
<evidence type="ECO:0000256" key="5">
    <source>
        <dbReference type="ARBA" id="ARBA00022679"/>
    </source>
</evidence>
<keyword evidence="9" id="KW-0812">Transmembrane</keyword>
<dbReference type="InterPro" id="IPR004358">
    <property type="entry name" value="Sig_transdc_His_kin-like_C"/>
</dbReference>
<evidence type="ECO:0000256" key="7">
    <source>
        <dbReference type="ARBA" id="ARBA00023012"/>
    </source>
</evidence>
<evidence type="ECO:0000313" key="12">
    <source>
        <dbReference type="EMBL" id="GHF78799.1"/>
    </source>
</evidence>
<evidence type="ECO:0000259" key="10">
    <source>
        <dbReference type="PROSITE" id="PS50109"/>
    </source>
</evidence>
<dbReference type="InterPro" id="IPR036890">
    <property type="entry name" value="HATPase_C_sf"/>
</dbReference>
<dbReference type="Gene3D" id="1.10.287.130">
    <property type="match status" value="1"/>
</dbReference>
<dbReference type="InterPro" id="IPR003661">
    <property type="entry name" value="HisK_dim/P_dom"/>
</dbReference>
<dbReference type="SMART" id="SM00387">
    <property type="entry name" value="HATPase_c"/>
    <property type="match status" value="1"/>
</dbReference>
<dbReference type="Pfam" id="PF00512">
    <property type="entry name" value="HisKA"/>
    <property type="match status" value="1"/>
</dbReference>
<sequence length="485" mass="54269">MFSTPKDKQTQSVRNSISIKTLTFIGLSAAILPLIFVLLYGSNQINALASKSAESIVDVAWITDKDRALYQSLIQLQRTNSQYLILQEKDILDRFMVQKDELLQLLFDIGNELSHQLLNEKVEQLTQHLTTLSHVLTESPLPSVEQVQINYAQINQLQQEISQLNAELIDNKVTQVQETATNTQGTLLNTLIIIPFSLVAAAIFTLIIAKPLEALSLQIGRLEQGKFDQAIHYSGAQEVLAIGHALEQMRVQLQQLEMQKSSFIRHISHELKTPLAAIREGTELLYDNSVGELNEAQQEVTNIIRSNVSRLQMLIEDLLDFNIVLDSTSLSQLQSIEITSVYQECLEQRKLDCQAKKLITTISGETCQIETNYKQLSVIFDNLLSNAIKYSPESGEITLTIKKHSDKVVMLLSDQGPGISEHNQSKVFDAFYQGPAPDNSAIKSSGLGLTIVKELVRRLQGSIELLNEPRVRGLTVKLTLPLKKD</sequence>
<dbReference type="InterPro" id="IPR036097">
    <property type="entry name" value="HisK_dim/P_sf"/>
</dbReference>
<evidence type="ECO:0000256" key="3">
    <source>
        <dbReference type="ARBA" id="ARBA00012438"/>
    </source>
</evidence>